<keyword evidence="4" id="KW-1185">Reference proteome</keyword>
<feature type="domain" description="Outer membrane protein beta-barrel" evidence="2">
    <location>
        <begin position="410"/>
        <end position="767"/>
    </location>
</feature>
<dbReference type="SUPFAM" id="SSF56935">
    <property type="entry name" value="Porins"/>
    <property type="match status" value="1"/>
</dbReference>
<evidence type="ECO:0000256" key="1">
    <source>
        <dbReference type="SAM" id="SignalP"/>
    </source>
</evidence>
<evidence type="ECO:0000313" key="4">
    <source>
        <dbReference type="Proteomes" id="UP000307244"/>
    </source>
</evidence>
<evidence type="ECO:0000259" key="2">
    <source>
        <dbReference type="Pfam" id="PF14905"/>
    </source>
</evidence>
<organism evidence="3 4">
    <name type="scientific">Pedobacter frigoris</name>
    <dbReference type="NCBI Taxonomy" id="2571272"/>
    <lineage>
        <taxon>Bacteria</taxon>
        <taxon>Pseudomonadati</taxon>
        <taxon>Bacteroidota</taxon>
        <taxon>Sphingobacteriia</taxon>
        <taxon>Sphingobacteriales</taxon>
        <taxon>Sphingobacteriaceae</taxon>
        <taxon>Pedobacter</taxon>
    </lineage>
</organism>
<evidence type="ECO:0000313" key="3">
    <source>
        <dbReference type="EMBL" id="TKC06213.1"/>
    </source>
</evidence>
<dbReference type="Pfam" id="PF13715">
    <property type="entry name" value="CarbopepD_reg_2"/>
    <property type="match status" value="1"/>
</dbReference>
<dbReference type="AlphaFoldDB" id="A0A4V5NZ01"/>
<dbReference type="Proteomes" id="UP000307244">
    <property type="component" value="Unassembled WGS sequence"/>
</dbReference>
<name>A0A4V5NZ01_9SPHI</name>
<gene>
    <name evidence="3" type="ORF">FA047_12895</name>
</gene>
<accession>A0A4V5NZ01</accession>
<reference evidence="3 4" key="1">
    <citation type="submission" date="2019-04" db="EMBL/GenBank/DDBJ databases">
        <title>Pedobacter sp. RP-3-15 sp. nov., isolated from Arctic soil.</title>
        <authorList>
            <person name="Dahal R.H."/>
            <person name="Kim D.-U."/>
        </authorList>
    </citation>
    <scope>NUCLEOTIDE SEQUENCE [LARGE SCALE GENOMIC DNA]</scope>
    <source>
        <strain evidence="3 4">RP-3-15</strain>
    </source>
</reference>
<keyword evidence="1" id="KW-0732">Signal</keyword>
<dbReference type="SUPFAM" id="SSF49464">
    <property type="entry name" value="Carboxypeptidase regulatory domain-like"/>
    <property type="match status" value="1"/>
</dbReference>
<dbReference type="Gene3D" id="2.60.40.1120">
    <property type="entry name" value="Carboxypeptidase-like, regulatory domain"/>
    <property type="match status" value="1"/>
</dbReference>
<dbReference type="InterPro" id="IPR041700">
    <property type="entry name" value="OMP_b-brl_3"/>
</dbReference>
<feature type="chain" id="PRO_5020341552" description="Outer membrane protein beta-barrel domain-containing protein" evidence="1">
    <location>
        <begin position="23"/>
        <end position="947"/>
    </location>
</feature>
<sequence>MKKNCAFILFLFICCNAFKLSAQTNRKVSGSVMDSTKTAIPGVKVMIITGKDTLTTQTDDDGNFSMSKINADKFSVQVSMLGYHGLKAEYTFAEKEKHKRLEVFTLKMSSQMLKEVVIKGKPNPVRIMQDTVEFNAAAFQVNEGDNVADLMKQFPGMEIDENYNVKTMGKDMVKLRINGKDFFTNNVKDFIGRLPAGIVSKIQVIDDFGDEANFTGIKIGEPIKMLNIVTKPGMNKGVFGNVSSNAGTNDMIGSNGRINLWNDTRQSSADANLSTSNNGAGTSRSLGIGLSHNDKMGKNGQSGFSYSFNNNTNAFSNEQITETINPEGNFTNSSKREGENGGSNHNINWNINYNNKKLFIQGYVMGGYNHSDNQNLSFSNQYGLIRQDLKNSNRSNGSAPNVNASFSISKKLKNQKNSFSAKASFGLSGNSRDQNISTNTIYYDKNTGAFLKDSLLTRDLNSRSNNQNLNFGFNYSIALKKPKDTLGRQSINFSYNGAVSQSMNEVSTFVFDNKTNEVSFVDSLSTSFNTISFNQTLGINYNYGSSKNRYSFGFNARPNMMTNRDLRLTRTIKNNTFNYSPNLNYGRTIAKGKTLSISYQGSNNNPTIQQLQPIRNTQSLQNIIVGNPDLKPSFSHNMNGSFNYSHIKSGRSLQVGINASATQREIVDHVILVPDTLNSLKQITRYENVDGNYQISGNYNFHVPIKSNKYSVSYSGSMGFSNRAVIFNNNKVFGKGINFSQRLAGSMTTKKITLNTQAGYTITNNNNASSLYRFSEYQPIGIGQISAPAFFKTITLNTSVNGSLRLKNLTLNTGINYNTSHSDPTGDQAIRDISNINMNLSGRLTIFKSYFINLNTSKRLNYGYALANSNPFIINTTLGKNFLKDKNLSLTVSGNDLLGQGNNISRMVSGNTIIDSRNKQQTRIFSLNLNYNLSRFGGRHFRVNNEF</sequence>
<dbReference type="Pfam" id="PF14905">
    <property type="entry name" value="OMP_b-brl_3"/>
    <property type="match status" value="1"/>
</dbReference>
<dbReference type="EMBL" id="SWBQ01000003">
    <property type="protein sequence ID" value="TKC06213.1"/>
    <property type="molecule type" value="Genomic_DNA"/>
</dbReference>
<comment type="caution">
    <text evidence="3">The sequence shown here is derived from an EMBL/GenBank/DDBJ whole genome shotgun (WGS) entry which is preliminary data.</text>
</comment>
<feature type="signal peptide" evidence="1">
    <location>
        <begin position="1"/>
        <end position="22"/>
    </location>
</feature>
<proteinExistence type="predicted"/>
<protein>
    <recommendedName>
        <fullName evidence="2">Outer membrane protein beta-barrel domain-containing protein</fullName>
    </recommendedName>
</protein>
<dbReference type="InterPro" id="IPR008969">
    <property type="entry name" value="CarboxyPept-like_regulatory"/>
</dbReference>